<sequence>MDTEKNCSDLAQPSTYQIVGTIGRNAQGALVIRLSQRVQLGVTQGRLDRRSLRVGSLNIAGY</sequence>
<dbReference type="AlphaFoldDB" id="A0A502HHT9"/>
<protein>
    <submittedName>
        <fullName evidence="1">Uncharacterized protein</fullName>
    </submittedName>
</protein>
<gene>
    <name evidence="1" type="ORF">EAH78_27650</name>
</gene>
<comment type="caution">
    <text evidence="1">The sequence shown here is derived from an EMBL/GenBank/DDBJ whole genome shotgun (WGS) entry which is preliminary data.</text>
</comment>
<dbReference type="Proteomes" id="UP000317933">
    <property type="component" value="Unassembled WGS sequence"/>
</dbReference>
<accession>A0A502HHT9</accession>
<evidence type="ECO:0000313" key="1">
    <source>
        <dbReference type="EMBL" id="TPG72710.1"/>
    </source>
</evidence>
<reference evidence="1 2" key="1">
    <citation type="journal article" date="2019" name="Environ. Microbiol.">
        <title>Species interactions and distinct microbial communities in high Arctic permafrost affected cryosols are associated with the CH4 and CO2 gas fluxes.</title>
        <authorList>
            <person name="Altshuler I."/>
            <person name="Hamel J."/>
            <person name="Turney S."/>
            <person name="Magnuson E."/>
            <person name="Levesque R."/>
            <person name="Greer C."/>
            <person name="Whyte L.G."/>
        </authorList>
    </citation>
    <scope>NUCLEOTIDE SEQUENCE [LARGE SCALE GENOMIC DNA]</scope>
    <source>
        <strain evidence="1 2">E3</strain>
    </source>
</reference>
<organism evidence="1 2">
    <name type="scientific">Pseudomonas arsenicoxydans</name>
    <dbReference type="NCBI Taxonomy" id="702115"/>
    <lineage>
        <taxon>Bacteria</taxon>
        <taxon>Pseudomonadati</taxon>
        <taxon>Pseudomonadota</taxon>
        <taxon>Gammaproteobacteria</taxon>
        <taxon>Pseudomonadales</taxon>
        <taxon>Pseudomonadaceae</taxon>
        <taxon>Pseudomonas</taxon>
    </lineage>
</organism>
<proteinExistence type="predicted"/>
<dbReference type="EMBL" id="RCZE01000016">
    <property type="protein sequence ID" value="TPG72710.1"/>
    <property type="molecule type" value="Genomic_DNA"/>
</dbReference>
<evidence type="ECO:0000313" key="2">
    <source>
        <dbReference type="Proteomes" id="UP000317933"/>
    </source>
</evidence>
<name>A0A502HHT9_9PSED</name>